<evidence type="ECO:0000313" key="1">
    <source>
        <dbReference type="EMBL" id="QOV47901.1"/>
    </source>
</evidence>
<dbReference type="EMBL" id="CP063374">
    <property type="protein sequence ID" value="QOV47901.1"/>
    <property type="molecule type" value="Genomic_DNA"/>
</dbReference>
<protein>
    <submittedName>
        <fullName evidence="1">Uncharacterized protein</fullName>
    </submittedName>
</protein>
<keyword evidence="2" id="KW-1185">Reference proteome</keyword>
<dbReference type="Proteomes" id="UP000594008">
    <property type="component" value="Chromosome"/>
</dbReference>
<dbReference type="InterPro" id="IPR036434">
    <property type="entry name" value="Beta_cellobiohydrolase_sf"/>
</dbReference>
<gene>
    <name evidence="1" type="ORF">IPT68_32310</name>
</gene>
<dbReference type="SUPFAM" id="SSF51989">
    <property type="entry name" value="Glycosyl hydrolases family 6, cellulases"/>
    <property type="match status" value="1"/>
</dbReference>
<dbReference type="RefSeq" id="WP_189701101.1">
    <property type="nucleotide sequence ID" value="NZ_BMTA01000023.1"/>
</dbReference>
<dbReference type="GO" id="GO:0004553">
    <property type="term" value="F:hydrolase activity, hydrolyzing O-glycosyl compounds"/>
    <property type="evidence" value="ECO:0007669"/>
    <property type="project" value="InterPro"/>
</dbReference>
<evidence type="ECO:0000313" key="2">
    <source>
        <dbReference type="Proteomes" id="UP000594008"/>
    </source>
</evidence>
<dbReference type="Gene3D" id="3.20.20.40">
    <property type="entry name" value="1, 4-beta cellobiohydrolase"/>
    <property type="match status" value="1"/>
</dbReference>
<dbReference type="GO" id="GO:0030245">
    <property type="term" value="P:cellulose catabolic process"/>
    <property type="evidence" value="ECO:0007669"/>
    <property type="project" value="InterPro"/>
</dbReference>
<dbReference type="KEGG" id="schf:IPT68_32310"/>
<dbReference type="AlphaFoldDB" id="A0A7M2TKV5"/>
<reference evidence="1 2" key="1">
    <citation type="submission" date="2020-10" db="EMBL/GenBank/DDBJ databases">
        <title>Streptomyces chromofuscus complate genome analysis.</title>
        <authorList>
            <person name="Anwar N."/>
        </authorList>
    </citation>
    <scope>NUCLEOTIDE SEQUENCE [LARGE SCALE GENOMIC DNA]</scope>
    <source>
        <strain evidence="1 2">DSM 40273</strain>
    </source>
</reference>
<proteinExistence type="predicted"/>
<organism evidence="1 2">
    <name type="scientific">Streptomyces chromofuscus</name>
    <dbReference type="NCBI Taxonomy" id="42881"/>
    <lineage>
        <taxon>Bacteria</taxon>
        <taxon>Bacillati</taxon>
        <taxon>Actinomycetota</taxon>
        <taxon>Actinomycetes</taxon>
        <taxon>Kitasatosporales</taxon>
        <taxon>Streptomycetaceae</taxon>
        <taxon>Streptomyces</taxon>
    </lineage>
</organism>
<sequence length="53" mass="5747">MRAAADRTCAPTCQGNSRNGNNMVGALPDAPISGHWCSAQFRQLMQNAYPPLR</sequence>
<name>A0A7M2TKV5_STRCW</name>
<accession>A0A7M2TKV5</accession>